<keyword evidence="2" id="KW-0238">DNA-binding</keyword>
<keyword evidence="7" id="KW-1185">Reference proteome</keyword>
<dbReference type="PANTHER" id="PTHR24567:SF75">
    <property type="entry name" value="FUMARATE AND NITRATE REDUCTION REGULATORY PROTEIN"/>
    <property type="match status" value="1"/>
</dbReference>
<dbReference type="Pfam" id="PF13545">
    <property type="entry name" value="HTH_Crp_2"/>
    <property type="match status" value="1"/>
</dbReference>
<dbReference type="SMART" id="SM00100">
    <property type="entry name" value="cNMP"/>
    <property type="match status" value="1"/>
</dbReference>
<evidence type="ECO:0000259" key="5">
    <source>
        <dbReference type="PROSITE" id="PS51063"/>
    </source>
</evidence>
<dbReference type="CDD" id="cd00092">
    <property type="entry name" value="HTH_CRP"/>
    <property type="match status" value="1"/>
</dbReference>
<dbReference type="InterPro" id="IPR050397">
    <property type="entry name" value="Env_Response_Regulators"/>
</dbReference>
<dbReference type="InterPro" id="IPR018335">
    <property type="entry name" value="Tscrpt_reg_HTH_Crp-type_CS"/>
</dbReference>
<sequence>MNFSPCKLKPESETPILPHDSGECTVCPARERSICAIFEPTQLPELEKHLQRVAFPAGKVFIEEGRAADRFYVVTQGHVRLFNSMPDGRRQITGFATASDFIGLVSCKNFAFSAEALTPLRACQFSVSEMSFLRRHFPALEKRLLEEASRELVRAQKRMLLLGRKTASERLASFLRERFHLSKSALGHLALPMTRMDIADYLGLTIETVSRTFSAFQRQGLIHIPHTRNVLIQDIEALSALADGDIALKRRHS</sequence>
<proteinExistence type="predicted"/>
<evidence type="ECO:0000256" key="1">
    <source>
        <dbReference type="ARBA" id="ARBA00023015"/>
    </source>
</evidence>
<reference evidence="6 7" key="1">
    <citation type="submission" date="2023-10" db="EMBL/GenBank/DDBJ databases">
        <title>Sorlinia euscelidii gen. nov., sp. nov., an acetic acid bacteria isolated from the gut of Euscelidius variegatus emitter.</title>
        <authorList>
            <person name="Michoud G."/>
            <person name="Marasco R."/>
            <person name="Seferji K."/>
            <person name="Gonella E."/>
            <person name="Garuglieri E."/>
            <person name="Alma A."/>
            <person name="Mapelli F."/>
            <person name="Borin S."/>
            <person name="Daffonchio D."/>
            <person name="Crotti E."/>
        </authorList>
    </citation>
    <scope>NUCLEOTIDE SEQUENCE [LARGE SCALE GENOMIC DNA]</scope>
    <source>
        <strain evidence="6 7">EV16P</strain>
    </source>
</reference>
<name>A0ABU7TZF9_9PROT</name>
<dbReference type="InterPro" id="IPR014710">
    <property type="entry name" value="RmlC-like_jellyroll"/>
</dbReference>
<dbReference type="InterPro" id="IPR000595">
    <property type="entry name" value="cNMP-bd_dom"/>
</dbReference>
<dbReference type="InterPro" id="IPR036388">
    <property type="entry name" value="WH-like_DNA-bd_sf"/>
</dbReference>
<dbReference type="SUPFAM" id="SSF51206">
    <property type="entry name" value="cAMP-binding domain-like"/>
    <property type="match status" value="1"/>
</dbReference>
<dbReference type="InterPro" id="IPR018490">
    <property type="entry name" value="cNMP-bd_dom_sf"/>
</dbReference>
<dbReference type="CDD" id="cd00038">
    <property type="entry name" value="CAP_ED"/>
    <property type="match status" value="1"/>
</dbReference>
<feature type="domain" description="Cyclic nucleotide-binding" evidence="4">
    <location>
        <begin position="34"/>
        <end position="103"/>
    </location>
</feature>
<dbReference type="PROSITE" id="PS00042">
    <property type="entry name" value="HTH_CRP_1"/>
    <property type="match status" value="1"/>
</dbReference>
<dbReference type="InterPro" id="IPR036390">
    <property type="entry name" value="WH_DNA-bd_sf"/>
</dbReference>
<evidence type="ECO:0000256" key="2">
    <source>
        <dbReference type="ARBA" id="ARBA00023125"/>
    </source>
</evidence>
<dbReference type="PROSITE" id="PS51063">
    <property type="entry name" value="HTH_CRP_2"/>
    <property type="match status" value="1"/>
</dbReference>
<feature type="domain" description="HTH crp-type" evidence="5">
    <location>
        <begin position="165"/>
        <end position="236"/>
    </location>
</feature>
<comment type="caution">
    <text evidence="6">The sequence shown here is derived from an EMBL/GenBank/DDBJ whole genome shotgun (WGS) entry which is preliminary data.</text>
</comment>
<dbReference type="SMART" id="SM00419">
    <property type="entry name" value="HTH_CRP"/>
    <property type="match status" value="1"/>
</dbReference>
<protein>
    <submittedName>
        <fullName evidence="6">Crp/Fnr family transcriptional regulator</fullName>
    </submittedName>
</protein>
<evidence type="ECO:0000313" key="7">
    <source>
        <dbReference type="Proteomes" id="UP001312908"/>
    </source>
</evidence>
<dbReference type="SUPFAM" id="SSF46785">
    <property type="entry name" value="Winged helix' DNA-binding domain"/>
    <property type="match status" value="1"/>
</dbReference>
<dbReference type="Proteomes" id="UP001312908">
    <property type="component" value="Unassembled WGS sequence"/>
</dbReference>
<keyword evidence="3" id="KW-0804">Transcription</keyword>
<organism evidence="6 7">
    <name type="scientific">Sorlinia euscelidii</name>
    <dbReference type="NCBI Taxonomy" id="3081148"/>
    <lineage>
        <taxon>Bacteria</taxon>
        <taxon>Pseudomonadati</taxon>
        <taxon>Pseudomonadota</taxon>
        <taxon>Alphaproteobacteria</taxon>
        <taxon>Acetobacterales</taxon>
        <taxon>Acetobacteraceae</taxon>
        <taxon>Sorlinia</taxon>
    </lineage>
</organism>
<dbReference type="EMBL" id="JAWJZY010000001">
    <property type="protein sequence ID" value="MEE8657949.1"/>
    <property type="molecule type" value="Genomic_DNA"/>
</dbReference>
<dbReference type="Gene3D" id="1.10.10.10">
    <property type="entry name" value="Winged helix-like DNA-binding domain superfamily/Winged helix DNA-binding domain"/>
    <property type="match status" value="1"/>
</dbReference>
<gene>
    <name evidence="6" type="ORF">DOFOFD_02835</name>
</gene>
<evidence type="ECO:0000259" key="4">
    <source>
        <dbReference type="PROSITE" id="PS50042"/>
    </source>
</evidence>
<dbReference type="PRINTS" id="PR00034">
    <property type="entry name" value="HTHCRP"/>
</dbReference>
<dbReference type="Gene3D" id="2.60.120.10">
    <property type="entry name" value="Jelly Rolls"/>
    <property type="match status" value="1"/>
</dbReference>
<dbReference type="InterPro" id="IPR012318">
    <property type="entry name" value="HTH_CRP"/>
</dbReference>
<dbReference type="Pfam" id="PF00027">
    <property type="entry name" value="cNMP_binding"/>
    <property type="match status" value="1"/>
</dbReference>
<dbReference type="PROSITE" id="PS50042">
    <property type="entry name" value="CNMP_BINDING_3"/>
    <property type="match status" value="1"/>
</dbReference>
<evidence type="ECO:0000313" key="6">
    <source>
        <dbReference type="EMBL" id="MEE8657949.1"/>
    </source>
</evidence>
<dbReference type="PANTHER" id="PTHR24567">
    <property type="entry name" value="CRP FAMILY TRANSCRIPTIONAL REGULATORY PROTEIN"/>
    <property type="match status" value="1"/>
</dbReference>
<accession>A0ABU7TZF9</accession>
<keyword evidence="1" id="KW-0805">Transcription regulation</keyword>
<evidence type="ECO:0000256" key="3">
    <source>
        <dbReference type="ARBA" id="ARBA00023163"/>
    </source>
</evidence>